<keyword evidence="3" id="KW-1185">Reference proteome</keyword>
<proteinExistence type="predicted"/>
<name>K0F1Q0_NOCB7</name>
<feature type="region of interest" description="Disordered" evidence="1">
    <location>
        <begin position="1"/>
        <end position="109"/>
    </location>
</feature>
<evidence type="ECO:0000313" key="3">
    <source>
        <dbReference type="Proteomes" id="UP000006304"/>
    </source>
</evidence>
<evidence type="ECO:0000313" key="2">
    <source>
        <dbReference type="EMBL" id="AFU01591.1"/>
    </source>
</evidence>
<dbReference type="AlphaFoldDB" id="K0F1Q0"/>
<dbReference type="KEGG" id="nbr:O3I_018160"/>
<protein>
    <submittedName>
        <fullName evidence="2">Uncharacterized protein</fullName>
    </submittedName>
</protein>
<reference evidence="2 3" key="1">
    <citation type="journal article" date="2012" name="J. Bacteriol.">
        <title>Complete genome sequence of Nocardia brasiliensis HUJEG-1.</title>
        <authorList>
            <person name="Vera-Cabrera L."/>
            <person name="Ortiz-Lopez R."/>
            <person name="Elizondo-Gonzalez R."/>
            <person name="Perez-Maya A.A."/>
            <person name="Ocampo-Candiani J."/>
        </authorList>
    </citation>
    <scope>NUCLEOTIDE SEQUENCE [LARGE SCALE GENOMIC DNA]</scope>
    <source>
        <strain evidence="3">ATCC 700358</strain>
    </source>
</reference>
<dbReference type="HOGENOM" id="CLU_2181118_0_0_11"/>
<accession>K0F1Q0</accession>
<dbReference type="EMBL" id="CP003876">
    <property type="protein sequence ID" value="AFU01591.1"/>
    <property type="molecule type" value="Genomic_DNA"/>
</dbReference>
<dbReference type="STRING" id="1133849.O3I_018160"/>
<sequence length="109" mass="12180">MNHSDQHSIASIHQNKAHHDYNTATLRRRRLPDRGNFPRVHSLRAYSCDRPHRASDAVLDSQQTGDRDADPDPLHDHVGIHSLDRADHGHATTDDRGGTAAIRAARARS</sequence>
<organism evidence="2 3">
    <name type="scientific">Nocardia brasiliensis (strain ATCC 700358 / HUJEG-1)</name>
    <dbReference type="NCBI Taxonomy" id="1133849"/>
    <lineage>
        <taxon>Bacteria</taxon>
        <taxon>Bacillati</taxon>
        <taxon>Actinomycetota</taxon>
        <taxon>Actinomycetes</taxon>
        <taxon>Mycobacteriales</taxon>
        <taxon>Nocardiaceae</taxon>
        <taxon>Nocardia</taxon>
    </lineage>
</organism>
<evidence type="ECO:0000256" key="1">
    <source>
        <dbReference type="SAM" id="MobiDB-lite"/>
    </source>
</evidence>
<dbReference type="Proteomes" id="UP000006304">
    <property type="component" value="Chromosome"/>
</dbReference>
<feature type="compositionally biased region" description="Basic and acidic residues" evidence="1">
    <location>
        <begin position="65"/>
        <end position="97"/>
    </location>
</feature>
<feature type="compositionally biased region" description="Low complexity" evidence="1">
    <location>
        <begin position="100"/>
        <end position="109"/>
    </location>
</feature>
<gene>
    <name evidence="2" type="ORF">O3I_018160</name>
</gene>